<evidence type="ECO:0008006" key="3">
    <source>
        <dbReference type="Google" id="ProtNLM"/>
    </source>
</evidence>
<dbReference type="EMBL" id="BHYM01000097">
    <property type="protein sequence ID" value="GCE44457.1"/>
    <property type="molecule type" value="Genomic_DNA"/>
</dbReference>
<comment type="caution">
    <text evidence="1">The sequence shown here is derived from an EMBL/GenBank/DDBJ whole genome shotgun (WGS) entry which is preliminary data.</text>
</comment>
<gene>
    <name evidence="1" type="ORF">Rhow_008878</name>
</gene>
<proteinExistence type="predicted"/>
<dbReference type="AlphaFoldDB" id="A0A402CLF6"/>
<dbReference type="OrthoDB" id="8450665at2"/>
<reference evidence="1 2" key="1">
    <citation type="submission" date="2018-11" db="EMBL/GenBank/DDBJ databases">
        <title>Microbial catabolism of amino acid.</title>
        <authorList>
            <person name="Hibi M."/>
            <person name="Ogawa J."/>
        </authorList>
    </citation>
    <scope>NUCLEOTIDE SEQUENCE [LARGE SCALE GENOMIC DNA]</scope>
    <source>
        <strain evidence="1 2">C31-06</strain>
    </source>
</reference>
<evidence type="ECO:0000313" key="1">
    <source>
        <dbReference type="EMBL" id="GCE44457.1"/>
    </source>
</evidence>
<sequence>MDTPDAVMARIAQGQERAVAGDREGARHIFEEVWDALQGSGDTAPDPLHVVTLAHYMADVQTDPAEELRWDLRALDAADSLTDDRAKEHHSSLSVAGFYPSLHLNVAAAHHALGQSAEARHHLDRAAQSCEHLAEDGYGRMIRGGIARLHAELDATVGPPGQSGGRAQHR</sequence>
<organism evidence="1 2">
    <name type="scientific">Rhodococcus wratislaviensis</name>
    <name type="common">Tsukamurella wratislaviensis</name>
    <dbReference type="NCBI Taxonomy" id="44752"/>
    <lineage>
        <taxon>Bacteria</taxon>
        <taxon>Bacillati</taxon>
        <taxon>Actinomycetota</taxon>
        <taxon>Actinomycetes</taxon>
        <taxon>Mycobacteriales</taxon>
        <taxon>Nocardiaceae</taxon>
        <taxon>Rhodococcus</taxon>
    </lineage>
</organism>
<dbReference type="Proteomes" id="UP000287519">
    <property type="component" value="Unassembled WGS sequence"/>
</dbReference>
<name>A0A402CLF6_RHOWR</name>
<dbReference type="InterPro" id="IPR011990">
    <property type="entry name" value="TPR-like_helical_dom_sf"/>
</dbReference>
<evidence type="ECO:0000313" key="2">
    <source>
        <dbReference type="Proteomes" id="UP000287519"/>
    </source>
</evidence>
<dbReference type="SUPFAM" id="SSF48452">
    <property type="entry name" value="TPR-like"/>
    <property type="match status" value="1"/>
</dbReference>
<protein>
    <recommendedName>
        <fullName evidence="3">Tetratricopeptide repeat protein</fullName>
    </recommendedName>
</protein>
<keyword evidence="2" id="KW-1185">Reference proteome</keyword>
<dbReference type="RefSeq" id="WP_124396039.1">
    <property type="nucleotide sequence ID" value="NZ_BHYM01000097.1"/>
</dbReference>
<accession>A0A402CLF6</accession>